<dbReference type="UniPathway" id="UPA00241">
    <property type="reaction ID" value="UER00355"/>
</dbReference>
<dbReference type="NCBIfam" id="TIGR01510">
    <property type="entry name" value="coaD_prev_kdtB"/>
    <property type="match status" value="1"/>
</dbReference>
<feature type="binding site" evidence="9">
    <location>
        <position position="40"/>
    </location>
    <ligand>
        <name>substrate</name>
    </ligand>
</feature>
<dbReference type="STRING" id="1317117.ATO7_15607"/>
<reference evidence="11 12" key="1">
    <citation type="submission" date="2013-04" db="EMBL/GenBank/DDBJ databases">
        <title>Oceanococcus atlanticus 22II-S10r2 Genome Sequencing.</title>
        <authorList>
            <person name="Lai Q."/>
            <person name="Li G."/>
            <person name="Shao Z."/>
        </authorList>
    </citation>
    <scope>NUCLEOTIDE SEQUENCE [LARGE SCALE GENOMIC DNA]</scope>
    <source>
        <strain evidence="11 12">22II-S10r2</strain>
    </source>
</reference>
<keyword evidence="5 9" id="KW-0067">ATP-binding</keyword>
<keyword evidence="12" id="KW-1185">Reference proteome</keyword>
<keyword evidence="1 9" id="KW-0963">Cytoplasm</keyword>
<evidence type="ECO:0000256" key="3">
    <source>
        <dbReference type="ARBA" id="ARBA00022695"/>
    </source>
</evidence>
<dbReference type="GO" id="GO:0015937">
    <property type="term" value="P:coenzyme A biosynthetic process"/>
    <property type="evidence" value="ECO:0007669"/>
    <property type="project" value="UniProtKB-UniRule"/>
</dbReference>
<feature type="binding site" evidence="9">
    <location>
        <begin position="8"/>
        <end position="9"/>
    </location>
    <ligand>
        <name>ATP</name>
        <dbReference type="ChEBI" id="CHEBI:30616"/>
    </ligand>
</feature>
<feature type="binding site" evidence="9">
    <location>
        <begin position="122"/>
        <end position="128"/>
    </location>
    <ligand>
        <name>ATP</name>
        <dbReference type="ChEBI" id="CHEBI:30616"/>
    </ligand>
</feature>
<dbReference type="SUPFAM" id="SSF52374">
    <property type="entry name" value="Nucleotidylyl transferase"/>
    <property type="match status" value="1"/>
</dbReference>
<comment type="catalytic activity">
    <reaction evidence="8 9">
        <text>(R)-4'-phosphopantetheine + ATP + H(+) = 3'-dephospho-CoA + diphosphate</text>
        <dbReference type="Rhea" id="RHEA:19801"/>
        <dbReference type="ChEBI" id="CHEBI:15378"/>
        <dbReference type="ChEBI" id="CHEBI:30616"/>
        <dbReference type="ChEBI" id="CHEBI:33019"/>
        <dbReference type="ChEBI" id="CHEBI:57328"/>
        <dbReference type="ChEBI" id="CHEBI:61723"/>
        <dbReference type="EC" id="2.7.7.3"/>
    </reaction>
</comment>
<name>A0A1Y1SA53_9GAMM</name>
<evidence type="ECO:0000313" key="11">
    <source>
        <dbReference type="EMBL" id="ORE85223.1"/>
    </source>
</evidence>
<keyword evidence="7 9" id="KW-0173">Coenzyme A biosynthesis</keyword>
<dbReference type="OrthoDB" id="9806661at2"/>
<dbReference type="Proteomes" id="UP000192342">
    <property type="component" value="Unassembled WGS sequence"/>
</dbReference>
<feature type="binding site" evidence="9">
    <location>
        <position position="8"/>
    </location>
    <ligand>
        <name>substrate</name>
    </ligand>
</feature>
<dbReference type="Gene3D" id="3.40.50.620">
    <property type="entry name" value="HUPs"/>
    <property type="match status" value="1"/>
</dbReference>
<evidence type="ECO:0000259" key="10">
    <source>
        <dbReference type="Pfam" id="PF01467"/>
    </source>
</evidence>
<dbReference type="PANTHER" id="PTHR21342">
    <property type="entry name" value="PHOSPHOPANTETHEINE ADENYLYLTRANSFERASE"/>
    <property type="match status" value="1"/>
</dbReference>
<dbReference type="HAMAP" id="MF_00151">
    <property type="entry name" value="PPAT_bact"/>
    <property type="match status" value="1"/>
</dbReference>
<evidence type="ECO:0000256" key="1">
    <source>
        <dbReference type="ARBA" id="ARBA00022490"/>
    </source>
</evidence>
<comment type="subunit">
    <text evidence="9">Homohexamer.</text>
</comment>
<protein>
    <recommendedName>
        <fullName evidence="9">Phosphopantetheine adenylyltransferase</fullName>
        <ecNumber evidence="9">2.7.7.3</ecNumber>
    </recommendedName>
    <alternativeName>
        <fullName evidence="9">Dephospho-CoA pyrophosphorylase</fullName>
    </alternativeName>
    <alternativeName>
        <fullName evidence="9">Pantetheine-phosphate adenylyltransferase</fullName>
        <shortName evidence="9">PPAT</shortName>
    </alternativeName>
</protein>
<feature type="site" description="Transition state stabilizer" evidence="9">
    <location>
        <position position="16"/>
    </location>
</feature>
<keyword evidence="2 9" id="KW-0808">Transferase</keyword>
<proteinExistence type="inferred from homology"/>
<comment type="function">
    <text evidence="9">Reversibly transfers an adenylyl group from ATP to 4'-phosphopantetheine, yielding dephospho-CoA (dPCoA) and pyrophosphate.</text>
</comment>
<dbReference type="GO" id="GO:0005524">
    <property type="term" value="F:ATP binding"/>
    <property type="evidence" value="ECO:0007669"/>
    <property type="project" value="UniProtKB-KW"/>
</dbReference>
<evidence type="ECO:0000313" key="12">
    <source>
        <dbReference type="Proteomes" id="UP000192342"/>
    </source>
</evidence>
<dbReference type="AlphaFoldDB" id="A0A1Y1SA53"/>
<dbReference type="PANTHER" id="PTHR21342:SF1">
    <property type="entry name" value="PHOSPHOPANTETHEINE ADENYLYLTRANSFERASE"/>
    <property type="match status" value="1"/>
</dbReference>
<dbReference type="PRINTS" id="PR01020">
    <property type="entry name" value="LPSBIOSNTHSS"/>
</dbReference>
<dbReference type="GO" id="GO:0005737">
    <property type="term" value="C:cytoplasm"/>
    <property type="evidence" value="ECO:0007669"/>
    <property type="project" value="UniProtKB-SubCell"/>
</dbReference>
<dbReference type="NCBIfam" id="TIGR00125">
    <property type="entry name" value="cyt_tran_rel"/>
    <property type="match status" value="1"/>
</dbReference>
<evidence type="ECO:0000256" key="5">
    <source>
        <dbReference type="ARBA" id="ARBA00022840"/>
    </source>
</evidence>
<sequence>MKAAYTGTFDPITLGHTDMITRASAMFDELVVAIARSSAKNPLFTLEQRVDMAERALAHIPNVRVCGFSGLIIEFARQNGVTVLVRGVRNNTDFDYESQMARMVKHLAPEIDTIILPPTAKYAHISSTLVREIAQLGGPLTDLVPELVEEEAKSRPWES</sequence>
<feature type="binding site" evidence="9">
    <location>
        <position position="97"/>
    </location>
    <ligand>
        <name>ATP</name>
        <dbReference type="ChEBI" id="CHEBI:30616"/>
    </ligand>
</feature>
<evidence type="ECO:0000256" key="9">
    <source>
        <dbReference type="HAMAP-Rule" id="MF_00151"/>
    </source>
</evidence>
<dbReference type="GO" id="GO:0004595">
    <property type="term" value="F:pantetheine-phosphate adenylyltransferase activity"/>
    <property type="evidence" value="ECO:0007669"/>
    <property type="project" value="UniProtKB-UniRule"/>
</dbReference>
<comment type="pathway">
    <text evidence="9">Cofactor biosynthesis; coenzyme A biosynthesis; CoA from (R)-pantothenate: step 4/5.</text>
</comment>
<feature type="binding site" evidence="9">
    <location>
        <position position="72"/>
    </location>
    <ligand>
        <name>substrate</name>
    </ligand>
</feature>
<dbReference type="InterPro" id="IPR004821">
    <property type="entry name" value="Cyt_trans-like"/>
</dbReference>
<comment type="subcellular location">
    <subcellularLocation>
        <location evidence="9">Cytoplasm</location>
    </subcellularLocation>
</comment>
<evidence type="ECO:0000256" key="7">
    <source>
        <dbReference type="ARBA" id="ARBA00022993"/>
    </source>
</evidence>
<feature type="binding site" evidence="9">
    <location>
        <begin position="87"/>
        <end position="89"/>
    </location>
    <ligand>
        <name>ATP</name>
        <dbReference type="ChEBI" id="CHEBI:30616"/>
    </ligand>
</feature>
<dbReference type="EC" id="2.7.7.3" evidence="9"/>
<dbReference type="RefSeq" id="WP_146680402.1">
    <property type="nucleotide sequence ID" value="NZ_AQQV01000005.1"/>
</dbReference>
<dbReference type="InterPro" id="IPR001980">
    <property type="entry name" value="PPAT"/>
</dbReference>
<dbReference type="Pfam" id="PF01467">
    <property type="entry name" value="CTP_transf_like"/>
    <property type="match status" value="1"/>
</dbReference>
<evidence type="ECO:0000256" key="6">
    <source>
        <dbReference type="ARBA" id="ARBA00022842"/>
    </source>
</evidence>
<dbReference type="EMBL" id="AQQV01000005">
    <property type="protein sequence ID" value="ORE85223.1"/>
    <property type="molecule type" value="Genomic_DNA"/>
</dbReference>
<keyword evidence="6 9" id="KW-0460">Magnesium</keyword>
<feature type="domain" description="Cytidyltransferase-like" evidence="10">
    <location>
        <begin position="5"/>
        <end position="132"/>
    </location>
</feature>
<dbReference type="InterPro" id="IPR014729">
    <property type="entry name" value="Rossmann-like_a/b/a_fold"/>
</dbReference>
<evidence type="ECO:0000256" key="2">
    <source>
        <dbReference type="ARBA" id="ARBA00022679"/>
    </source>
</evidence>
<feature type="binding site" evidence="9">
    <location>
        <position position="86"/>
    </location>
    <ligand>
        <name>substrate</name>
    </ligand>
</feature>
<comment type="similarity">
    <text evidence="9">Belongs to the bacterial CoaD family.</text>
</comment>
<comment type="cofactor">
    <cofactor evidence="9">
        <name>Mg(2+)</name>
        <dbReference type="ChEBI" id="CHEBI:18420"/>
    </cofactor>
</comment>
<feature type="binding site" evidence="9">
    <location>
        <position position="16"/>
    </location>
    <ligand>
        <name>ATP</name>
        <dbReference type="ChEBI" id="CHEBI:30616"/>
    </ligand>
</feature>
<keyword evidence="3 9" id="KW-0548">Nucleotidyltransferase</keyword>
<dbReference type="CDD" id="cd02163">
    <property type="entry name" value="PPAT"/>
    <property type="match status" value="1"/>
</dbReference>
<evidence type="ECO:0000256" key="8">
    <source>
        <dbReference type="ARBA" id="ARBA00029346"/>
    </source>
</evidence>
<comment type="caution">
    <text evidence="11">The sequence shown here is derived from an EMBL/GenBank/DDBJ whole genome shotgun (WGS) entry which is preliminary data.</text>
</comment>
<accession>A0A1Y1SA53</accession>
<gene>
    <name evidence="9 11" type="primary">coaD</name>
    <name evidence="11" type="ORF">ATO7_15607</name>
</gene>
<evidence type="ECO:0000256" key="4">
    <source>
        <dbReference type="ARBA" id="ARBA00022741"/>
    </source>
</evidence>
<organism evidence="11 12">
    <name type="scientific">Oceanococcus atlanticus</name>
    <dbReference type="NCBI Taxonomy" id="1317117"/>
    <lineage>
        <taxon>Bacteria</taxon>
        <taxon>Pseudomonadati</taxon>
        <taxon>Pseudomonadota</taxon>
        <taxon>Gammaproteobacteria</taxon>
        <taxon>Chromatiales</taxon>
        <taxon>Oceanococcaceae</taxon>
        <taxon>Oceanococcus</taxon>
    </lineage>
</organism>
<keyword evidence="4 9" id="KW-0547">Nucleotide-binding</keyword>